<evidence type="ECO:0000256" key="1">
    <source>
        <dbReference type="ARBA" id="ARBA00004651"/>
    </source>
</evidence>
<feature type="transmembrane region" description="Helical" evidence="6">
    <location>
        <begin position="304"/>
        <end position="331"/>
    </location>
</feature>
<feature type="transmembrane region" description="Helical" evidence="6">
    <location>
        <begin position="229"/>
        <end position="251"/>
    </location>
</feature>
<reference evidence="7" key="2">
    <citation type="journal article" date="2024" name="Antonie Van Leeuwenhoek">
        <title>Roseihalotalea indica gen. nov., sp. nov., a halophilic Bacteroidetes from mesopelagic Southwest Indian Ocean with higher carbohydrate metabolic potential.</title>
        <authorList>
            <person name="Chen B."/>
            <person name="Zhang M."/>
            <person name="Lin D."/>
            <person name="Ye J."/>
            <person name="Tang K."/>
        </authorList>
    </citation>
    <scope>NUCLEOTIDE SEQUENCE</scope>
    <source>
        <strain evidence="7">TK19036</strain>
    </source>
</reference>
<feature type="transmembrane region" description="Helical" evidence="6">
    <location>
        <begin position="81"/>
        <end position="101"/>
    </location>
</feature>
<evidence type="ECO:0000256" key="2">
    <source>
        <dbReference type="ARBA" id="ARBA00022475"/>
    </source>
</evidence>
<keyword evidence="5 6" id="KW-0472">Membrane</keyword>
<dbReference type="InterPro" id="IPR022791">
    <property type="entry name" value="L-PG_synthase/AglD"/>
</dbReference>
<evidence type="ECO:0000256" key="6">
    <source>
        <dbReference type="SAM" id="Phobius"/>
    </source>
</evidence>
<name>A0AA49GSM1_9BACT</name>
<reference evidence="7" key="1">
    <citation type="journal article" date="2023" name="Comput. Struct. Biotechnol. J.">
        <title>Discovery of a novel marine Bacteroidetes with a rich repertoire of carbohydrate-active enzymes.</title>
        <authorList>
            <person name="Chen B."/>
            <person name="Liu G."/>
            <person name="Chen Q."/>
            <person name="Wang H."/>
            <person name="Liu L."/>
            <person name="Tang K."/>
        </authorList>
    </citation>
    <scope>NUCLEOTIDE SEQUENCE</scope>
    <source>
        <strain evidence="7">TK19036</strain>
    </source>
</reference>
<dbReference type="PANTHER" id="PTHR39087">
    <property type="entry name" value="UPF0104 MEMBRANE PROTEIN MJ1595"/>
    <property type="match status" value="1"/>
</dbReference>
<protein>
    <submittedName>
        <fullName evidence="7">Lysylphosphatidylglycerol synthase transmembrane domain-containing protein</fullName>
    </submittedName>
</protein>
<gene>
    <name evidence="7" type="ORF">K4G66_11455</name>
</gene>
<evidence type="ECO:0000256" key="3">
    <source>
        <dbReference type="ARBA" id="ARBA00022692"/>
    </source>
</evidence>
<feature type="transmembrane region" description="Helical" evidence="6">
    <location>
        <begin position="129"/>
        <end position="150"/>
    </location>
</feature>
<dbReference type="AlphaFoldDB" id="A0AA49GSM1"/>
<feature type="transmembrane region" description="Helical" evidence="6">
    <location>
        <begin position="13"/>
        <end position="31"/>
    </location>
</feature>
<proteinExistence type="predicted"/>
<accession>A0AA49GSM1</accession>
<feature type="transmembrane region" description="Helical" evidence="6">
    <location>
        <begin position="43"/>
        <end position="61"/>
    </location>
</feature>
<keyword evidence="3 6" id="KW-0812">Transmembrane</keyword>
<dbReference type="NCBIfam" id="TIGR00374">
    <property type="entry name" value="flippase-like domain"/>
    <property type="match status" value="1"/>
</dbReference>
<keyword evidence="4 6" id="KW-1133">Transmembrane helix</keyword>
<evidence type="ECO:0000256" key="5">
    <source>
        <dbReference type="ARBA" id="ARBA00023136"/>
    </source>
</evidence>
<dbReference type="PANTHER" id="PTHR39087:SF2">
    <property type="entry name" value="UPF0104 MEMBRANE PROTEIN MJ1595"/>
    <property type="match status" value="1"/>
</dbReference>
<feature type="transmembrane region" description="Helical" evidence="6">
    <location>
        <begin position="281"/>
        <end position="298"/>
    </location>
</feature>
<dbReference type="EMBL" id="CP120682">
    <property type="protein sequence ID" value="WKN39306.1"/>
    <property type="molecule type" value="Genomic_DNA"/>
</dbReference>
<dbReference type="Pfam" id="PF03706">
    <property type="entry name" value="LPG_synthase_TM"/>
    <property type="match status" value="1"/>
</dbReference>
<evidence type="ECO:0000313" key="7">
    <source>
        <dbReference type="EMBL" id="WKN39306.1"/>
    </source>
</evidence>
<feature type="transmembrane region" description="Helical" evidence="6">
    <location>
        <begin position="170"/>
        <end position="189"/>
    </location>
</feature>
<feature type="transmembrane region" description="Helical" evidence="6">
    <location>
        <begin position="257"/>
        <end position="274"/>
    </location>
</feature>
<dbReference type="GO" id="GO:0005886">
    <property type="term" value="C:plasma membrane"/>
    <property type="evidence" value="ECO:0007669"/>
    <property type="project" value="UniProtKB-SubCell"/>
</dbReference>
<evidence type="ECO:0000256" key="4">
    <source>
        <dbReference type="ARBA" id="ARBA00022989"/>
    </source>
</evidence>
<sequence>MAVSTTLKNVLKYSLSLAIAGGLLWLVFHNMDAATIIAKLQEVHYQWIVLAILIFITSHVIRAYRWNLMLAPLGYRHLTTFRTLMAVLVGYFANLIIPRMGEVSRCGVMRRLEKVPVTTSLGTVVAERVVDLASLLLLMAVLFLTEFQRLSNFITGFWQDKFSSLGESVFAIYVIAGVAIILLLGLYLLGRAYHHKLKQNALFQKAQTLMREVLRGMTSISKIEKKGQFWLATLFLWTMYFLMSYVVFFAIPETVSLGVSAGLSVLVMGSLGMAAPVQGGFGTFHALVSGVLMLYGVSQSDGVLFATLVHGMQTISFILLGAFAFFMVSVLSAKSAKEKPSEAQASS</sequence>
<comment type="subcellular location">
    <subcellularLocation>
        <location evidence="1">Cell membrane</location>
        <topology evidence="1">Multi-pass membrane protein</topology>
    </subcellularLocation>
</comment>
<keyword evidence="2" id="KW-1003">Cell membrane</keyword>
<organism evidence="7">
    <name type="scientific">Roseihalotalea indica</name>
    <dbReference type="NCBI Taxonomy" id="2867963"/>
    <lineage>
        <taxon>Bacteria</taxon>
        <taxon>Pseudomonadati</taxon>
        <taxon>Bacteroidota</taxon>
        <taxon>Cytophagia</taxon>
        <taxon>Cytophagales</taxon>
        <taxon>Catalimonadaceae</taxon>
        <taxon>Roseihalotalea</taxon>
    </lineage>
</organism>